<comment type="caution">
    <text evidence="9">The sequence shown here is derived from an EMBL/GenBank/DDBJ whole genome shotgun (WGS) entry which is preliminary data.</text>
</comment>
<evidence type="ECO:0000259" key="6">
    <source>
        <dbReference type="PROSITE" id="PS50113"/>
    </source>
</evidence>
<dbReference type="InterPro" id="IPR043128">
    <property type="entry name" value="Rev_trsase/Diguanyl_cyclase"/>
</dbReference>
<dbReference type="Gene3D" id="3.40.50.2300">
    <property type="match status" value="1"/>
</dbReference>
<dbReference type="InterPro" id="IPR016132">
    <property type="entry name" value="Phyto_chromo_attachment"/>
</dbReference>
<dbReference type="Proteomes" id="UP000269154">
    <property type="component" value="Unassembled WGS sequence"/>
</dbReference>
<dbReference type="CDD" id="cd01948">
    <property type="entry name" value="EAL"/>
    <property type="match status" value="1"/>
</dbReference>
<dbReference type="PANTHER" id="PTHR33121:SF23">
    <property type="entry name" value="CYCLIC DI-GMP PHOSPHODIESTERASE PDEB"/>
    <property type="match status" value="1"/>
</dbReference>
<dbReference type="InterPro" id="IPR050706">
    <property type="entry name" value="Cyclic-di-GMP_PDE-like"/>
</dbReference>
<dbReference type="SUPFAM" id="SSF55785">
    <property type="entry name" value="PYP-like sensor domain (PAS domain)"/>
    <property type="match status" value="1"/>
</dbReference>
<organism evidence="9 10">
    <name type="scientific">Okeania hirsuta</name>
    <dbReference type="NCBI Taxonomy" id="1458930"/>
    <lineage>
        <taxon>Bacteria</taxon>
        <taxon>Bacillati</taxon>
        <taxon>Cyanobacteriota</taxon>
        <taxon>Cyanophyceae</taxon>
        <taxon>Oscillatoriophycideae</taxon>
        <taxon>Oscillatoriales</taxon>
        <taxon>Microcoleaceae</taxon>
        <taxon>Okeania</taxon>
    </lineage>
</organism>
<feature type="modified residue" description="4-aspartylphosphate" evidence="3">
    <location>
        <position position="59"/>
    </location>
</feature>
<dbReference type="CDD" id="cd00156">
    <property type="entry name" value="REC"/>
    <property type="match status" value="1"/>
</dbReference>
<dbReference type="InterPro" id="IPR035919">
    <property type="entry name" value="EAL_sf"/>
</dbReference>
<dbReference type="Pfam" id="PF00563">
    <property type="entry name" value="EAL"/>
    <property type="match status" value="1"/>
</dbReference>
<dbReference type="GO" id="GO:0071111">
    <property type="term" value="F:cyclic-guanylate-specific phosphodiesterase activity"/>
    <property type="evidence" value="ECO:0007669"/>
    <property type="project" value="InterPro"/>
</dbReference>
<dbReference type="NCBIfam" id="TIGR00229">
    <property type="entry name" value="sensory_box"/>
    <property type="match status" value="1"/>
</dbReference>
<evidence type="ECO:0000313" key="10">
    <source>
        <dbReference type="Proteomes" id="UP000269154"/>
    </source>
</evidence>
<keyword evidence="3" id="KW-0597">Phosphoprotein</keyword>
<dbReference type="PROSITE" id="PS50110">
    <property type="entry name" value="RESPONSE_REGULATORY"/>
    <property type="match status" value="1"/>
</dbReference>
<evidence type="ECO:0000313" key="9">
    <source>
        <dbReference type="EMBL" id="RQH48723.1"/>
    </source>
</evidence>
<dbReference type="NCBIfam" id="TIGR00254">
    <property type="entry name" value="GGDEF"/>
    <property type="match status" value="1"/>
</dbReference>
<evidence type="ECO:0000259" key="4">
    <source>
        <dbReference type="PROSITE" id="PS50046"/>
    </source>
</evidence>
<dbReference type="Gene3D" id="3.30.70.270">
    <property type="match status" value="1"/>
</dbReference>
<dbReference type="Gene3D" id="3.20.20.450">
    <property type="entry name" value="EAL domain"/>
    <property type="match status" value="1"/>
</dbReference>
<reference evidence="9 10" key="1">
    <citation type="journal article" date="2018" name="ACS Chem. Biol.">
        <title>Ketoreductase domain dysfunction expands chemodiversity: malyngamide biosynthesis in the cyanobacterium Okeania hirsuta.</title>
        <authorList>
            <person name="Moss N.A."/>
            <person name="Leao T."/>
            <person name="Rankin M."/>
            <person name="McCullough T.M."/>
            <person name="Qu P."/>
            <person name="Korobeynikov A."/>
            <person name="Smith J.L."/>
            <person name="Gerwick L."/>
            <person name="Gerwick W.H."/>
        </authorList>
    </citation>
    <scope>NUCLEOTIDE SEQUENCE [LARGE SCALE GENOMIC DNA]</scope>
    <source>
        <strain evidence="9 10">PAB10Feb10-1</strain>
    </source>
</reference>
<dbReference type="InterPro" id="IPR000700">
    <property type="entry name" value="PAS-assoc_C"/>
</dbReference>
<dbReference type="PROSITE" id="PS50113">
    <property type="entry name" value="PAC"/>
    <property type="match status" value="1"/>
</dbReference>
<accession>A0A3N6PEG6</accession>
<dbReference type="PROSITE" id="PS50046">
    <property type="entry name" value="PHYTOCHROME_2"/>
    <property type="match status" value="1"/>
</dbReference>
<dbReference type="InterPro" id="IPR001633">
    <property type="entry name" value="EAL_dom"/>
</dbReference>
<dbReference type="FunFam" id="3.30.70.270:FF:000001">
    <property type="entry name" value="Diguanylate cyclase domain protein"/>
    <property type="match status" value="1"/>
</dbReference>
<dbReference type="PANTHER" id="PTHR33121">
    <property type="entry name" value="CYCLIC DI-GMP PHOSPHODIESTERASE PDEF"/>
    <property type="match status" value="1"/>
</dbReference>
<dbReference type="InterPro" id="IPR000014">
    <property type="entry name" value="PAS"/>
</dbReference>
<name>A0A3N6PEG6_9CYAN</name>
<dbReference type="InterPro" id="IPR003018">
    <property type="entry name" value="GAF"/>
</dbReference>
<dbReference type="OrthoDB" id="9813903at2"/>
<evidence type="ECO:0000259" key="8">
    <source>
        <dbReference type="PROSITE" id="PS50887"/>
    </source>
</evidence>
<dbReference type="SUPFAM" id="SSF55073">
    <property type="entry name" value="Nucleotide cyclase"/>
    <property type="match status" value="1"/>
</dbReference>
<feature type="domain" description="Phytochrome chromophore attachment site" evidence="4">
    <location>
        <begin position="284"/>
        <end position="434"/>
    </location>
</feature>
<dbReference type="Pfam" id="PF08447">
    <property type="entry name" value="PAS_3"/>
    <property type="match status" value="1"/>
</dbReference>
<dbReference type="InterPro" id="IPR029016">
    <property type="entry name" value="GAF-like_dom_sf"/>
</dbReference>
<proteinExistence type="predicted"/>
<evidence type="ECO:0000259" key="5">
    <source>
        <dbReference type="PROSITE" id="PS50110"/>
    </source>
</evidence>
<feature type="domain" description="EAL" evidence="7">
    <location>
        <begin position="637"/>
        <end position="886"/>
    </location>
</feature>
<gene>
    <name evidence="9" type="ORF">D5R40_07715</name>
</gene>
<dbReference type="Pfam" id="PF01590">
    <property type="entry name" value="GAF"/>
    <property type="match status" value="1"/>
</dbReference>
<dbReference type="SMART" id="SM00065">
    <property type="entry name" value="GAF"/>
    <property type="match status" value="1"/>
</dbReference>
<dbReference type="PROSITE" id="PS50887">
    <property type="entry name" value="GGDEF"/>
    <property type="match status" value="1"/>
</dbReference>
<dbReference type="SUPFAM" id="SSF52172">
    <property type="entry name" value="CheY-like"/>
    <property type="match status" value="1"/>
</dbReference>
<feature type="domain" description="Response regulatory" evidence="5">
    <location>
        <begin position="7"/>
        <end position="124"/>
    </location>
</feature>
<dbReference type="InterPro" id="IPR035965">
    <property type="entry name" value="PAS-like_dom_sf"/>
</dbReference>
<sequence>MQKYTINLLLIEDNKDDFIAIDDILSKVESSNISLDWKNTYEEGLAAIETGEYDVCLLDYRLGEKDGIELLKTAIELNCQTPIIFITGQGDRELDLLAMKIGAADYLNKLEIREYTLERVIRYTIERNKNLIALQESQAKLQEAQKIPHLGNWEFNLKTQKITWSDEVFRIFGLSGTQKSLTYAEFLQMFVPESRKLWEENMALILEKTQKCECEYEIIRPDGTLRYLYTKTTLITNSNLESIGIFGTILDITKRQLAELEVKKIRKQEHLLSLVIDRIHQSLNLEEILETTVESVREFLQCDRVLIYRFLPNGHGVVEKESLAPNCLSLLGMTIVDPCFRNSNILERYKQGYFSIIHNINQSGMQQCHIDMLRELQVKANIVLPILITNETKNKNHTENSEINVWGLLIAHHCRENRQWEISETDLLRRLAAQTAITIQQAQLYQRLEKLNQELEAIAYIDDLTGVFNRRHFEQKFKQEWKRLAREQGLISIIMLDIDYFKPYNDTYGHQQGDKCLQQVAKAIQTTVKRPGDFVARYGGEEFVVVLPNTPMEGALKVAENIRTEIEALKIPHQASATSQWVTSSLGVADTNCSKTSNPERLLKAADTALYNAKTSGRNRIGIYYISMESLEKQQQEINLVTQLRDALRENGFYLFSQAIVPLHEGVQARLYEVLLRFRYPSGKIVSPATFLPVAERYHLMPIIDRWVVKNLLYFMSLHKIDNSHRDCIFTVNLSGASINDSHFLEFIEHQFACFEVPPQKICFEITETIAITNLDKAAKFIQSLKQVGCSFALDDFGKGMSSFSDLTNLPVDYLKINGMFIKKMEKDTVTQAIVEGIHHIGRAMNLKVIAEYIETESILNKVNSLGIDYGQGFYLDKPSALLFSV</sequence>
<dbReference type="GO" id="GO:0000160">
    <property type="term" value="P:phosphorelay signal transduction system"/>
    <property type="evidence" value="ECO:0007669"/>
    <property type="project" value="InterPro"/>
</dbReference>
<dbReference type="Gene3D" id="3.30.450.20">
    <property type="entry name" value="PAS domain"/>
    <property type="match status" value="1"/>
</dbReference>
<dbReference type="SMART" id="SM00086">
    <property type="entry name" value="PAC"/>
    <property type="match status" value="1"/>
</dbReference>
<dbReference type="InterPro" id="IPR000160">
    <property type="entry name" value="GGDEF_dom"/>
</dbReference>
<dbReference type="InterPro" id="IPR001789">
    <property type="entry name" value="Sig_transdc_resp-reg_receiver"/>
</dbReference>
<protein>
    <submittedName>
        <fullName evidence="9">GGDEF domain-containing response regulator</fullName>
    </submittedName>
</protein>
<dbReference type="InterPro" id="IPR029787">
    <property type="entry name" value="Nucleotide_cyclase"/>
</dbReference>
<keyword evidence="10" id="KW-1185">Reference proteome</keyword>
<dbReference type="SMART" id="SM00052">
    <property type="entry name" value="EAL"/>
    <property type="match status" value="1"/>
</dbReference>
<dbReference type="Gene3D" id="3.30.450.40">
    <property type="match status" value="1"/>
</dbReference>
<dbReference type="Pfam" id="PF00990">
    <property type="entry name" value="GGDEF"/>
    <property type="match status" value="1"/>
</dbReference>
<dbReference type="SUPFAM" id="SSF55781">
    <property type="entry name" value="GAF domain-like"/>
    <property type="match status" value="1"/>
</dbReference>
<evidence type="ECO:0000256" key="2">
    <source>
        <dbReference type="ARBA" id="ARBA00022777"/>
    </source>
</evidence>
<dbReference type="GO" id="GO:0016301">
    <property type="term" value="F:kinase activity"/>
    <property type="evidence" value="ECO:0007669"/>
    <property type="project" value="UniProtKB-KW"/>
</dbReference>
<dbReference type="InterPro" id="IPR013655">
    <property type="entry name" value="PAS_fold_3"/>
</dbReference>
<dbReference type="CDD" id="cd01949">
    <property type="entry name" value="GGDEF"/>
    <property type="match status" value="1"/>
</dbReference>
<dbReference type="SUPFAM" id="SSF141868">
    <property type="entry name" value="EAL domain-like"/>
    <property type="match status" value="1"/>
</dbReference>
<dbReference type="InterPro" id="IPR011006">
    <property type="entry name" value="CheY-like_superfamily"/>
</dbReference>
<evidence type="ECO:0000256" key="3">
    <source>
        <dbReference type="PROSITE-ProRule" id="PRU00169"/>
    </source>
</evidence>
<evidence type="ECO:0000256" key="1">
    <source>
        <dbReference type="ARBA" id="ARBA00022679"/>
    </source>
</evidence>
<keyword evidence="2" id="KW-0418">Kinase</keyword>
<dbReference type="InterPro" id="IPR001610">
    <property type="entry name" value="PAC"/>
</dbReference>
<dbReference type="PROSITE" id="PS50883">
    <property type="entry name" value="EAL"/>
    <property type="match status" value="1"/>
</dbReference>
<dbReference type="Pfam" id="PF00072">
    <property type="entry name" value="Response_reg"/>
    <property type="match status" value="1"/>
</dbReference>
<evidence type="ECO:0000259" key="7">
    <source>
        <dbReference type="PROSITE" id="PS50883"/>
    </source>
</evidence>
<dbReference type="RefSeq" id="WP_124144091.1">
    <property type="nucleotide sequence ID" value="NZ_CAWOKI010000384.1"/>
</dbReference>
<feature type="domain" description="PAC" evidence="6">
    <location>
        <begin position="212"/>
        <end position="264"/>
    </location>
</feature>
<dbReference type="SMART" id="SM00267">
    <property type="entry name" value="GGDEF"/>
    <property type="match status" value="1"/>
</dbReference>
<feature type="domain" description="GGDEF" evidence="8">
    <location>
        <begin position="489"/>
        <end position="626"/>
    </location>
</feature>
<keyword evidence="1" id="KW-0808">Transferase</keyword>
<dbReference type="SMART" id="SM00448">
    <property type="entry name" value="REC"/>
    <property type="match status" value="1"/>
</dbReference>
<dbReference type="Gene3D" id="2.10.70.100">
    <property type="match status" value="1"/>
</dbReference>
<dbReference type="AlphaFoldDB" id="A0A3N6PEG6"/>
<dbReference type="EMBL" id="RCBY01000029">
    <property type="protein sequence ID" value="RQH48723.1"/>
    <property type="molecule type" value="Genomic_DNA"/>
</dbReference>
<dbReference type="CDD" id="cd00130">
    <property type="entry name" value="PAS"/>
    <property type="match status" value="1"/>
</dbReference>